<comment type="caution">
    <text evidence="2">The sequence shown here is derived from an EMBL/GenBank/DDBJ whole genome shotgun (WGS) entry which is preliminary data.</text>
</comment>
<evidence type="ECO:0000313" key="2">
    <source>
        <dbReference type="EMBL" id="KAA6357419.1"/>
    </source>
</evidence>
<accession>A0A5J4TH10</accession>
<evidence type="ECO:0000313" key="3">
    <source>
        <dbReference type="Proteomes" id="UP000324800"/>
    </source>
</evidence>
<dbReference type="Proteomes" id="UP000324800">
    <property type="component" value="Unassembled WGS sequence"/>
</dbReference>
<feature type="transmembrane region" description="Helical" evidence="1">
    <location>
        <begin position="229"/>
        <end position="249"/>
    </location>
</feature>
<keyword evidence="1" id="KW-0812">Transmembrane</keyword>
<feature type="transmembrane region" description="Helical" evidence="1">
    <location>
        <begin position="143"/>
        <end position="164"/>
    </location>
</feature>
<dbReference type="EMBL" id="SNRW01031452">
    <property type="protein sequence ID" value="KAA6357419.1"/>
    <property type="molecule type" value="Genomic_DNA"/>
</dbReference>
<feature type="transmembrane region" description="Helical" evidence="1">
    <location>
        <begin position="195"/>
        <end position="217"/>
    </location>
</feature>
<sequence>MDVELYIVKENIQQLNKASNNVHIQHYYVQIHSKKVKQDYQHDKHLKLQQLFRFSFSQLSSPAPTLAFDPIGTAVLRFIALINKFFPYFASFPVKQLALVKSYLVSPPVYITRYMAPPSPEAVGTVQLVNVDAVPVINILPDALFNVPLITLPFPFVIVFEMLVNVHPSILRFPEEEYDINDPPLSVIPLAENQFNVVVPELICIIFPLSIVTVVIYPLVNNNVPPSCLIILPPLFVKLSILESVILTLPKLTYTSPLEIDIVVSL</sequence>
<protein>
    <submittedName>
        <fullName evidence="2">Uncharacterized protein</fullName>
    </submittedName>
</protein>
<keyword evidence="1" id="KW-0472">Membrane</keyword>
<name>A0A5J4TH10_9EUKA</name>
<organism evidence="2 3">
    <name type="scientific">Streblomastix strix</name>
    <dbReference type="NCBI Taxonomy" id="222440"/>
    <lineage>
        <taxon>Eukaryota</taxon>
        <taxon>Metamonada</taxon>
        <taxon>Preaxostyla</taxon>
        <taxon>Oxymonadida</taxon>
        <taxon>Streblomastigidae</taxon>
        <taxon>Streblomastix</taxon>
    </lineage>
</organism>
<dbReference type="AlphaFoldDB" id="A0A5J4TH10"/>
<evidence type="ECO:0000256" key="1">
    <source>
        <dbReference type="SAM" id="Phobius"/>
    </source>
</evidence>
<gene>
    <name evidence="2" type="ORF">EZS28_047054</name>
</gene>
<reference evidence="2 3" key="1">
    <citation type="submission" date="2019-03" db="EMBL/GenBank/DDBJ databases">
        <title>Single cell metagenomics reveals metabolic interactions within the superorganism composed of flagellate Streblomastix strix and complex community of Bacteroidetes bacteria on its surface.</title>
        <authorList>
            <person name="Treitli S.C."/>
            <person name="Kolisko M."/>
            <person name="Husnik F."/>
            <person name="Keeling P."/>
            <person name="Hampl V."/>
        </authorList>
    </citation>
    <scope>NUCLEOTIDE SEQUENCE [LARGE SCALE GENOMIC DNA]</scope>
    <source>
        <strain evidence="2">ST1C</strain>
    </source>
</reference>
<proteinExistence type="predicted"/>
<keyword evidence="1" id="KW-1133">Transmembrane helix</keyword>